<dbReference type="PANTHER" id="PTHR43667:SF1">
    <property type="entry name" value="CYCLOPROPANE-FATTY-ACYL-PHOSPHOLIPID SYNTHASE"/>
    <property type="match status" value="1"/>
</dbReference>
<reference evidence="6" key="1">
    <citation type="submission" date="2018-05" db="EMBL/GenBank/DDBJ databases">
        <authorList>
            <person name="Lanie J.A."/>
            <person name="Ng W.-L."/>
            <person name="Kazmierczak K.M."/>
            <person name="Andrzejewski T.M."/>
            <person name="Davidsen T.M."/>
            <person name="Wayne K.J."/>
            <person name="Tettelin H."/>
            <person name="Glass J.I."/>
            <person name="Rusch D."/>
            <person name="Podicherti R."/>
            <person name="Tsui H.-C.T."/>
            <person name="Winkler M.E."/>
        </authorList>
    </citation>
    <scope>NUCLEOTIDE SEQUENCE</scope>
</reference>
<dbReference type="EMBL" id="UINC01008154">
    <property type="protein sequence ID" value="SVA36757.1"/>
    <property type="molecule type" value="Genomic_DNA"/>
</dbReference>
<dbReference type="GO" id="GO:0008610">
    <property type="term" value="P:lipid biosynthetic process"/>
    <property type="evidence" value="ECO:0007669"/>
    <property type="project" value="InterPro"/>
</dbReference>
<dbReference type="CDD" id="cd02440">
    <property type="entry name" value="AdoMet_MTases"/>
    <property type="match status" value="1"/>
</dbReference>
<proteinExistence type="inferred from homology"/>
<protein>
    <recommendedName>
        <fullName evidence="7">Polyketide synthase methyltransferase domain-containing protein</fullName>
    </recommendedName>
</protein>
<name>A0A381VAP4_9ZZZZ</name>
<evidence type="ECO:0008006" key="7">
    <source>
        <dbReference type="Google" id="ProtNLM"/>
    </source>
</evidence>
<dbReference type="InterPro" id="IPR029063">
    <property type="entry name" value="SAM-dependent_MTases_sf"/>
</dbReference>
<dbReference type="Pfam" id="PF02353">
    <property type="entry name" value="CMAS"/>
    <property type="match status" value="1"/>
</dbReference>
<dbReference type="GO" id="GO:0008168">
    <property type="term" value="F:methyltransferase activity"/>
    <property type="evidence" value="ECO:0007669"/>
    <property type="project" value="UniProtKB-KW"/>
</dbReference>
<evidence type="ECO:0000256" key="2">
    <source>
        <dbReference type="ARBA" id="ARBA00022603"/>
    </source>
</evidence>
<evidence type="ECO:0000256" key="5">
    <source>
        <dbReference type="ARBA" id="ARBA00023098"/>
    </source>
</evidence>
<keyword evidence="4" id="KW-0949">S-adenosyl-L-methionine</keyword>
<evidence type="ECO:0000256" key="4">
    <source>
        <dbReference type="ARBA" id="ARBA00022691"/>
    </source>
</evidence>
<sequence length="396" mass="46227">MQLARFLNKLFKTGGFVLIDANLNKHIIGSPEKNNPITIKLLDKKLHYKLFFFPDLYLGEAYADGVLKIENGDLTDFLNLALKNLGRNETNIFSQLLNKFQGSYRYLTNFNFIKKSKMNVSHHYDISDNLYDLFLDSKRQYSCAYFNNENDSLEVAQNNKINHIIKKLNLKSNEKVLDIGSGWGSLAIEIAKTSKCEVTGITLSKNQLDYSVKKAKELNLENQVTFKLMDYREINEKFDKIVSVGMFEHVGRKFYKKFFSQVNKLLKNDGIALIHTIGSVNPPRDPHPWITKYIFPGGYTPSMSEVTGPIEKSGLAVSDVEVLRMHYSYTLRHWKQNFLNNREKVLEKFDEKFFRMWEFYLTSCEMAFKWGDQVVYQFQLIKNFTSTPIIRDYIYK</sequence>
<keyword evidence="2" id="KW-0489">Methyltransferase</keyword>
<dbReference type="SUPFAM" id="SSF53335">
    <property type="entry name" value="S-adenosyl-L-methionine-dependent methyltransferases"/>
    <property type="match status" value="1"/>
</dbReference>
<keyword evidence="5" id="KW-0443">Lipid metabolism</keyword>
<dbReference type="InterPro" id="IPR050723">
    <property type="entry name" value="CFA/CMAS"/>
</dbReference>
<dbReference type="PANTHER" id="PTHR43667">
    <property type="entry name" value="CYCLOPROPANE-FATTY-ACYL-PHOSPHOLIPID SYNTHASE"/>
    <property type="match status" value="1"/>
</dbReference>
<evidence type="ECO:0000256" key="1">
    <source>
        <dbReference type="ARBA" id="ARBA00010815"/>
    </source>
</evidence>
<evidence type="ECO:0000313" key="6">
    <source>
        <dbReference type="EMBL" id="SVA36757.1"/>
    </source>
</evidence>
<dbReference type="PIRSF" id="PIRSF003085">
    <property type="entry name" value="CMAS"/>
    <property type="match status" value="1"/>
</dbReference>
<evidence type="ECO:0000256" key="3">
    <source>
        <dbReference type="ARBA" id="ARBA00022679"/>
    </source>
</evidence>
<dbReference type="Gene3D" id="3.40.50.150">
    <property type="entry name" value="Vaccinia Virus protein VP39"/>
    <property type="match status" value="1"/>
</dbReference>
<gene>
    <name evidence="6" type="ORF">METZ01_LOCUS89611</name>
</gene>
<dbReference type="GO" id="GO:0032259">
    <property type="term" value="P:methylation"/>
    <property type="evidence" value="ECO:0007669"/>
    <property type="project" value="UniProtKB-KW"/>
</dbReference>
<accession>A0A381VAP4</accession>
<dbReference type="InterPro" id="IPR003333">
    <property type="entry name" value="CMAS"/>
</dbReference>
<dbReference type="AlphaFoldDB" id="A0A381VAP4"/>
<organism evidence="6">
    <name type="scientific">marine metagenome</name>
    <dbReference type="NCBI Taxonomy" id="408172"/>
    <lineage>
        <taxon>unclassified sequences</taxon>
        <taxon>metagenomes</taxon>
        <taxon>ecological metagenomes</taxon>
    </lineage>
</organism>
<comment type="similarity">
    <text evidence="1">Belongs to the CFA/CMAS family.</text>
</comment>
<keyword evidence="3" id="KW-0808">Transferase</keyword>